<feature type="region of interest" description="Disordered" evidence="1">
    <location>
        <begin position="1"/>
        <end position="23"/>
    </location>
</feature>
<keyword evidence="3" id="KW-1185">Reference proteome</keyword>
<evidence type="ECO:0000313" key="2">
    <source>
        <dbReference type="EMBL" id="EET58216.1"/>
    </source>
</evidence>
<proteinExistence type="predicted"/>
<evidence type="ECO:0000313" key="3">
    <source>
        <dbReference type="Proteomes" id="UP000005561"/>
    </source>
</evidence>
<dbReference type="EMBL" id="ACCL02000041">
    <property type="protein sequence ID" value="EET58216.1"/>
    <property type="molecule type" value="Genomic_DNA"/>
</dbReference>
<gene>
    <name evidence="2" type="ORF">BRYFOR_09814</name>
</gene>
<sequence>MSFVMRTEQIPASPQKREKKVTVNDVNSNRKRFSEMFPPARRRCLSCGTFCICCEWSEQ</sequence>
<reference evidence="2" key="1">
    <citation type="submission" date="2009-07" db="EMBL/GenBank/DDBJ databases">
        <authorList>
            <person name="Weinstock G."/>
            <person name="Sodergren E."/>
            <person name="Clifton S."/>
            <person name="Fulton L."/>
            <person name="Fulton B."/>
            <person name="Courtney L."/>
            <person name="Fronick C."/>
            <person name="Harrison M."/>
            <person name="Strong C."/>
            <person name="Farmer C."/>
            <person name="Delahaunty K."/>
            <person name="Markovic C."/>
            <person name="Hall O."/>
            <person name="Minx P."/>
            <person name="Tomlinson C."/>
            <person name="Mitreva M."/>
            <person name="Nelson J."/>
            <person name="Hou S."/>
            <person name="Wollam A."/>
            <person name="Pepin K.H."/>
            <person name="Johnson M."/>
            <person name="Bhonagiri V."/>
            <person name="Nash W.E."/>
            <person name="Warren W."/>
            <person name="Chinwalla A."/>
            <person name="Mardis E.R."/>
            <person name="Wilson R.K."/>
        </authorList>
    </citation>
    <scope>NUCLEOTIDE SEQUENCE [LARGE SCALE GENOMIC DNA]</scope>
    <source>
        <strain evidence="2">DSM 14469</strain>
    </source>
</reference>
<evidence type="ECO:0000256" key="1">
    <source>
        <dbReference type="SAM" id="MobiDB-lite"/>
    </source>
</evidence>
<name>C6LMB5_9FIRM</name>
<accession>C6LMB5</accession>
<organism evidence="2 3">
    <name type="scientific">Marvinbryantia formatexigens DSM 14469</name>
    <dbReference type="NCBI Taxonomy" id="478749"/>
    <lineage>
        <taxon>Bacteria</taxon>
        <taxon>Bacillati</taxon>
        <taxon>Bacillota</taxon>
        <taxon>Clostridia</taxon>
        <taxon>Lachnospirales</taxon>
        <taxon>Lachnospiraceae</taxon>
        <taxon>Marvinbryantia</taxon>
    </lineage>
</organism>
<dbReference type="Proteomes" id="UP000005561">
    <property type="component" value="Unassembled WGS sequence"/>
</dbReference>
<comment type="caution">
    <text evidence="2">The sequence shown here is derived from an EMBL/GenBank/DDBJ whole genome shotgun (WGS) entry which is preliminary data.</text>
</comment>
<dbReference type="AlphaFoldDB" id="C6LMB5"/>
<protein>
    <submittedName>
        <fullName evidence="2">Uncharacterized protein</fullName>
    </submittedName>
</protein>